<feature type="transmembrane region" description="Helical" evidence="2">
    <location>
        <begin position="169"/>
        <end position="194"/>
    </location>
</feature>
<evidence type="ECO:0000313" key="4">
    <source>
        <dbReference type="Proteomes" id="UP000576393"/>
    </source>
</evidence>
<keyword evidence="2" id="KW-1133">Transmembrane helix</keyword>
<proteinExistence type="predicted"/>
<accession>A0A852V6T8</accession>
<keyword evidence="2" id="KW-0812">Transmembrane</keyword>
<evidence type="ECO:0000256" key="2">
    <source>
        <dbReference type="SAM" id="Phobius"/>
    </source>
</evidence>
<name>A0A852V6T8_9ACTN</name>
<feature type="compositionally biased region" description="Low complexity" evidence="1">
    <location>
        <begin position="55"/>
        <end position="67"/>
    </location>
</feature>
<protein>
    <submittedName>
        <fullName evidence="3">Uncharacterized protein</fullName>
    </submittedName>
</protein>
<dbReference type="EMBL" id="JACCCO010000002">
    <property type="protein sequence ID" value="NYF43003.1"/>
    <property type="molecule type" value="Genomic_DNA"/>
</dbReference>
<feature type="compositionally biased region" description="Low complexity" evidence="1">
    <location>
        <begin position="78"/>
        <end position="87"/>
    </location>
</feature>
<reference evidence="3 4" key="1">
    <citation type="submission" date="2020-07" db="EMBL/GenBank/DDBJ databases">
        <title>Sequencing the genomes of 1000 actinobacteria strains.</title>
        <authorList>
            <person name="Klenk H.-P."/>
        </authorList>
    </citation>
    <scope>NUCLEOTIDE SEQUENCE [LARGE SCALE GENOMIC DNA]</scope>
    <source>
        <strain evidence="3 4">DSM 45763</strain>
    </source>
</reference>
<feature type="transmembrane region" description="Helical" evidence="2">
    <location>
        <begin position="137"/>
        <end position="157"/>
    </location>
</feature>
<evidence type="ECO:0000256" key="1">
    <source>
        <dbReference type="SAM" id="MobiDB-lite"/>
    </source>
</evidence>
<gene>
    <name evidence="3" type="ORF">HDA43_005204</name>
</gene>
<keyword evidence="4" id="KW-1185">Reference proteome</keyword>
<dbReference type="Proteomes" id="UP000576393">
    <property type="component" value="Unassembled WGS sequence"/>
</dbReference>
<feature type="transmembrane region" description="Helical" evidence="2">
    <location>
        <begin position="99"/>
        <end position="117"/>
    </location>
</feature>
<dbReference type="AlphaFoldDB" id="A0A852V6T8"/>
<dbReference type="RefSeq" id="WP_179825933.1">
    <property type="nucleotide sequence ID" value="NZ_JACCCO010000002.1"/>
</dbReference>
<feature type="transmembrane region" description="Helical" evidence="2">
    <location>
        <begin position="214"/>
        <end position="232"/>
    </location>
</feature>
<feature type="transmembrane region" description="Helical" evidence="2">
    <location>
        <begin position="35"/>
        <end position="52"/>
    </location>
</feature>
<organism evidence="3 4">
    <name type="scientific">Streptosporangium sandarakinum</name>
    <dbReference type="NCBI Taxonomy" id="1260955"/>
    <lineage>
        <taxon>Bacteria</taxon>
        <taxon>Bacillati</taxon>
        <taxon>Actinomycetota</taxon>
        <taxon>Actinomycetes</taxon>
        <taxon>Streptosporangiales</taxon>
        <taxon>Streptosporangiaceae</taxon>
        <taxon>Streptosporangium</taxon>
    </lineage>
</organism>
<feature type="region of interest" description="Disordered" evidence="1">
    <location>
        <begin position="55"/>
        <end position="87"/>
    </location>
</feature>
<comment type="caution">
    <text evidence="3">The sequence shown here is derived from an EMBL/GenBank/DDBJ whole genome shotgun (WGS) entry which is preliminary data.</text>
</comment>
<keyword evidence="2" id="KW-0472">Membrane</keyword>
<evidence type="ECO:0000313" key="3">
    <source>
        <dbReference type="EMBL" id="NYF43003.1"/>
    </source>
</evidence>
<feature type="transmembrane region" description="Helical" evidence="2">
    <location>
        <begin position="7"/>
        <end position="29"/>
    </location>
</feature>
<sequence length="249" mass="26175">MSRKGRLAIGIALLLTGLAVAGVVVLFGWELADQVGGVVAAVTSLAGLWIAMAGRSSSPRRPAGSEPTEPEPSPSAGPSPSRSAPTPVKLRRGLPWQMYAALACVVLTSPLAVVGGREAIGSGGDYFVEFSGEEEPLYFLVAVAVMLISMLIFITILGEAVRLSLEPVADVIGGTLIEVFVVVLVIGGLGIAFFQPLGIVHLLQDWWSQPRKTVIPFAIFGQLGIAALAWSWHKEGRRRIPPSETEAGG</sequence>